<feature type="domain" description="G-protein coupled receptors family 2 profile 2" evidence="12">
    <location>
        <begin position="115"/>
        <end position="375"/>
    </location>
</feature>
<evidence type="ECO:0000256" key="8">
    <source>
        <dbReference type="ARBA" id="ARBA00023170"/>
    </source>
</evidence>
<comment type="caution">
    <text evidence="13">The sequence shown here is derived from an EMBL/GenBank/DDBJ whole genome shotgun (WGS) entry which is preliminary data.</text>
</comment>
<dbReference type="SUPFAM" id="SSF81321">
    <property type="entry name" value="Family A G protein-coupled receptor-like"/>
    <property type="match status" value="1"/>
</dbReference>
<dbReference type="PROSITE" id="PS50261">
    <property type="entry name" value="G_PROTEIN_RECEP_F2_4"/>
    <property type="match status" value="1"/>
</dbReference>
<dbReference type="GO" id="GO:0005886">
    <property type="term" value="C:plasma membrane"/>
    <property type="evidence" value="ECO:0007669"/>
    <property type="project" value="UniProtKB-SubCell"/>
</dbReference>
<dbReference type="InterPro" id="IPR050332">
    <property type="entry name" value="GPCR_2"/>
</dbReference>
<dbReference type="Proteomes" id="UP000285301">
    <property type="component" value="Unassembled WGS sequence"/>
</dbReference>
<evidence type="ECO:0000256" key="9">
    <source>
        <dbReference type="ARBA" id="ARBA00023224"/>
    </source>
</evidence>
<dbReference type="Pfam" id="PF02793">
    <property type="entry name" value="HRM"/>
    <property type="match status" value="1"/>
</dbReference>
<evidence type="ECO:0000256" key="7">
    <source>
        <dbReference type="ARBA" id="ARBA00023136"/>
    </source>
</evidence>
<evidence type="ECO:0000256" key="10">
    <source>
        <dbReference type="SAM" id="Phobius"/>
    </source>
</evidence>
<evidence type="ECO:0000256" key="3">
    <source>
        <dbReference type="ARBA" id="ARBA00022475"/>
    </source>
</evidence>
<dbReference type="InterPro" id="IPR017981">
    <property type="entry name" value="GPCR_2-like_7TM"/>
</dbReference>
<feature type="transmembrane region" description="Helical" evidence="10">
    <location>
        <begin position="316"/>
        <end position="332"/>
    </location>
</feature>
<keyword evidence="5 10" id="KW-1133">Transmembrane helix</keyword>
<evidence type="ECO:0000313" key="13">
    <source>
        <dbReference type="EMBL" id="RWS17103.1"/>
    </source>
</evidence>
<evidence type="ECO:0000256" key="2">
    <source>
        <dbReference type="ARBA" id="ARBA00005314"/>
    </source>
</evidence>
<evidence type="ECO:0000256" key="6">
    <source>
        <dbReference type="ARBA" id="ARBA00023040"/>
    </source>
</evidence>
<dbReference type="AlphaFoldDB" id="A0A3S3PD78"/>
<keyword evidence="8 13" id="KW-0675">Receptor</keyword>
<feature type="transmembrane region" description="Helical" evidence="10">
    <location>
        <begin position="152"/>
        <end position="175"/>
    </location>
</feature>
<dbReference type="Gene3D" id="4.10.1240.10">
    <property type="entry name" value="GPCR, family 2, extracellular hormone receptor domain"/>
    <property type="match status" value="1"/>
</dbReference>
<comment type="similarity">
    <text evidence="2">Belongs to the G-protein coupled receptor 2 family.</text>
</comment>
<feature type="transmembrane region" description="Helical" evidence="10">
    <location>
        <begin position="237"/>
        <end position="256"/>
    </location>
</feature>
<name>A0A3S3PD78_9ACAR</name>
<dbReference type="SUPFAM" id="SSF111418">
    <property type="entry name" value="Hormone receptor domain"/>
    <property type="match status" value="1"/>
</dbReference>
<dbReference type="InterPro" id="IPR036445">
    <property type="entry name" value="GPCR_2_extracell_dom_sf"/>
</dbReference>
<dbReference type="PANTHER" id="PTHR45620:SF15">
    <property type="entry name" value="DIURETIC HORMONE 44 RECEPTOR 1-RELATED"/>
    <property type="match status" value="1"/>
</dbReference>
<keyword evidence="9" id="KW-0807">Transducer</keyword>
<evidence type="ECO:0000313" key="14">
    <source>
        <dbReference type="Proteomes" id="UP000285301"/>
    </source>
</evidence>
<feature type="transmembrane region" description="Helical" evidence="10">
    <location>
        <begin position="352"/>
        <end position="374"/>
    </location>
</feature>
<gene>
    <name evidence="13" type="ORF">B4U79_12556</name>
</gene>
<feature type="transmembrane region" description="Helical" evidence="10">
    <location>
        <begin position="114"/>
        <end position="140"/>
    </location>
</feature>
<evidence type="ECO:0000256" key="1">
    <source>
        <dbReference type="ARBA" id="ARBA00004651"/>
    </source>
</evidence>
<feature type="transmembrane region" description="Helical" evidence="10">
    <location>
        <begin position="276"/>
        <end position="304"/>
    </location>
</feature>
<keyword evidence="14" id="KW-1185">Reference proteome</keyword>
<dbReference type="PANTHER" id="PTHR45620">
    <property type="entry name" value="PDF RECEPTOR-LIKE PROTEIN-RELATED"/>
    <property type="match status" value="1"/>
</dbReference>
<dbReference type="GO" id="GO:0017046">
    <property type="term" value="F:peptide hormone binding"/>
    <property type="evidence" value="ECO:0007669"/>
    <property type="project" value="TreeGrafter"/>
</dbReference>
<dbReference type="GO" id="GO:0008528">
    <property type="term" value="F:G protein-coupled peptide receptor activity"/>
    <property type="evidence" value="ECO:0007669"/>
    <property type="project" value="TreeGrafter"/>
</dbReference>
<organism evidence="13 14">
    <name type="scientific">Dinothrombium tinctorium</name>
    <dbReference type="NCBI Taxonomy" id="1965070"/>
    <lineage>
        <taxon>Eukaryota</taxon>
        <taxon>Metazoa</taxon>
        <taxon>Ecdysozoa</taxon>
        <taxon>Arthropoda</taxon>
        <taxon>Chelicerata</taxon>
        <taxon>Arachnida</taxon>
        <taxon>Acari</taxon>
        <taxon>Acariformes</taxon>
        <taxon>Trombidiformes</taxon>
        <taxon>Prostigmata</taxon>
        <taxon>Anystina</taxon>
        <taxon>Parasitengona</taxon>
        <taxon>Trombidioidea</taxon>
        <taxon>Trombidiidae</taxon>
        <taxon>Dinothrombium</taxon>
    </lineage>
</organism>
<feature type="transmembrane region" description="Helical" evidence="10">
    <location>
        <begin position="200"/>
        <end position="225"/>
    </location>
</feature>
<sequence>MDLNITEEKSVKCYQKYREIFNSTAMCPPVWDDIFCWPPTTFGQMVSVPCTIVFKESLNNYKSDQSSPLIAIRKCAPNGTWDWNNWTNYSQCFDLLQAFENDISNENGSTFATILRYLVLTCSSASVICLVISIVVFSIFKPLRCERNTVHKNLCIALLLQSMILALVSSHALFIPETDDYSHTTHFLNSTFLCKLMKGIGIYASISTVYWMFIEGLSLHTTLYVTPFYKNKHLMKVYYFIGWGIPLVLLGIWIIISESRNHPVADLCWKGYGTSSLIWIITGPMIIALTLNFLFLINIIRLLISKLSRSLEKKKAFKMIKATAFLIPLLGLEHLVFCINPRGTSPQLESTYIIINATIQSLQGIAVSTLYCFLNHEVRKAMQSSMKRKRLSNSTAAELKALTMYEFSENLSAMRRIMNRFSSDPIRFHGK</sequence>
<comment type="subcellular location">
    <subcellularLocation>
        <location evidence="1">Cell membrane</location>
        <topology evidence="1">Multi-pass membrane protein</topology>
    </subcellularLocation>
</comment>
<reference evidence="13 14" key="1">
    <citation type="journal article" date="2018" name="Gigascience">
        <title>Genomes of trombidid mites reveal novel predicted allergens and laterally-transferred genes associated with secondary metabolism.</title>
        <authorList>
            <person name="Dong X."/>
            <person name="Chaisiri K."/>
            <person name="Xia D."/>
            <person name="Armstrong S.D."/>
            <person name="Fang Y."/>
            <person name="Donnelly M.J."/>
            <person name="Kadowaki T."/>
            <person name="McGarry J.W."/>
            <person name="Darby A.C."/>
            <person name="Makepeace B.L."/>
        </authorList>
    </citation>
    <scope>NUCLEOTIDE SEQUENCE [LARGE SCALE GENOMIC DNA]</scope>
    <source>
        <strain evidence="13">UoL-WK</strain>
    </source>
</reference>
<keyword evidence="3" id="KW-1003">Cell membrane</keyword>
<protein>
    <submittedName>
        <fullName evidence="13">Corticotropin-releasing factor receptor 1-like protein</fullName>
    </submittedName>
</protein>
<dbReference type="InterPro" id="IPR001879">
    <property type="entry name" value="GPCR_2_extracellular_dom"/>
</dbReference>
<evidence type="ECO:0000256" key="5">
    <source>
        <dbReference type="ARBA" id="ARBA00022989"/>
    </source>
</evidence>
<dbReference type="PROSITE" id="PS50227">
    <property type="entry name" value="G_PROTEIN_RECEP_F2_3"/>
    <property type="match status" value="1"/>
</dbReference>
<dbReference type="SMART" id="SM00008">
    <property type="entry name" value="HormR"/>
    <property type="match status" value="1"/>
</dbReference>
<dbReference type="Gene3D" id="1.20.1070.10">
    <property type="entry name" value="Rhodopsin 7-helix transmembrane proteins"/>
    <property type="match status" value="1"/>
</dbReference>
<dbReference type="OrthoDB" id="5967113at2759"/>
<accession>A0A3S3PD78</accession>
<dbReference type="Pfam" id="PF00002">
    <property type="entry name" value="7tm_2"/>
    <property type="match status" value="1"/>
</dbReference>
<dbReference type="PRINTS" id="PR00249">
    <property type="entry name" value="GPCRSECRETIN"/>
</dbReference>
<evidence type="ECO:0000259" key="12">
    <source>
        <dbReference type="PROSITE" id="PS50261"/>
    </source>
</evidence>
<feature type="domain" description="G-protein coupled receptors family 2 profile 1" evidence="11">
    <location>
        <begin position="12"/>
        <end position="96"/>
    </location>
</feature>
<dbReference type="InterPro" id="IPR000832">
    <property type="entry name" value="GPCR_2_secretin-like"/>
</dbReference>
<keyword evidence="4 10" id="KW-0812">Transmembrane</keyword>
<evidence type="ECO:0000259" key="11">
    <source>
        <dbReference type="PROSITE" id="PS50227"/>
    </source>
</evidence>
<dbReference type="STRING" id="1965070.A0A3S3PD78"/>
<dbReference type="EMBL" id="NCKU01000118">
    <property type="protein sequence ID" value="RWS17103.1"/>
    <property type="molecule type" value="Genomic_DNA"/>
</dbReference>
<evidence type="ECO:0000256" key="4">
    <source>
        <dbReference type="ARBA" id="ARBA00022692"/>
    </source>
</evidence>
<keyword evidence="6" id="KW-0297">G-protein coupled receptor</keyword>
<keyword evidence="7 10" id="KW-0472">Membrane</keyword>
<dbReference type="GO" id="GO:0007188">
    <property type="term" value="P:adenylate cyclase-modulating G protein-coupled receptor signaling pathway"/>
    <property type="evidence" value="ECO:0007669"/>
    <property type="project" value="TreeGrafter"/>
</dbReference>
<dbReference type="GO" id="GO:0007166">
    <property type="term" value="P:cell surface receptor signaling pathway"/>
    <property type="evidence" value="ECO:0007669"/>
    <property type="project" value="InterPro"/>
</dbReference>
<proteinExistence type="inferred from homology"/>